<dbReference type="InterPro" id="IPR039424">
    <property type="entry name" value="SBP_5"/>
</dbReference>
<keyword evidence="3" id="KW-0813">Transport</keyword>
<keyword evidence="4" id="KW-0732">Signal</keyword>
<dbReference type="GO" id="GO:0030313">
    <property type="term" value="C:cell envelope"/>
    <property type="evidence" value="ECO:0007669"/>
    <property type="project" value="UniProtKB-SubCell"/>
</dbReference>
<evidence type="ECO:0000256" key="1">
    <source>
        <dbReference type="ARBA" id="ARBA00004196"/>
    </source>
</evidence>
<dbReference type="Gene3D" id="3.10.105.10">
    <property type="entry name" value="Dipeptide-binding Protein, Domain 3"/>
    <property type="match status" value="1"/>
</dbReference>
<evidence type="ECO:0000256" key="4">
    <source>
        <dbReference type="ARBA" id="ARBA00022729"/>
    </source>
</evidence>
<organism evidence="6">
    <name type="scientific">marine sediment metagenome</name>
    <dbReference type="NCBI Taxonomy" id="412755"/>
    <lineage>
        <taxon>unclassified sequences</taxon>
        <taxon>metagenomes</taxon>
        <taxon>ecological metagenomes</taxon>
    </lineage>
</organism>
<evidence type="ECO:0000256" key="3">
    <source>
        <dbReference type="ARBA" id="ARBA00022448"/>
    </source>
</evidence>
<comment type="similarity">
    <text evidence="2">Belongs to the bacterial solute-binding protein 5 family.</text>
</comment>
<dbReference type="Pfam" id="PF00496">
    <property type="entry name" value="SBP_bac_5"/>
    <property type="match status" value="1"/>
</dbReference>
<evidence type="ECO:0000256" key="2">
    <source>
        <dbReference type="ARBA" id="ARBA00005695"/>
    </source>
</evidence>
<dbReference type="EMBL" id="BARW01034801">
    <property type="protein sequence ID" value="GAJ10250.1"/>
    <property type="molecule type" value="Genomic_DNA"/>
</dbReference>
<dbReference type="PANTHER" id="PTHR30290:SF10">
    <property type="entry name" value="PERIPLASMIC OLIGOPEPTIDE-BINDING PROTEIN-RELATED"/>
    <property type="match status" value="1"/>
</dbReference>
<evidence type="ECO:0000313" key="6">
    <source>
        <dbReference type="EMBL" id="GAJ10250.1"/>
    </source>
</evidence>
<name>X1VNC9_9ZZZZ</name>
<accession>X1VNC9</accession>
<feature type="non-terminal residue" evidence="6">
    <location>
        <position position="228"/>
    </location>
</feature>
<reference evidence="6" key="1">
    <citation type="journal article" date="2014" name="Front. Microbiol.">
        <title>High frequency of phylogenetically diverse reductive dehalogenase-homologous genes in deep subseafloor sedimentary metagenomes.</title>
        <authorList>
            <person name="Kawai M."/>
            <person name="Futagami T."/>
            <person name="Toyoda A."/>
            <person name="Takaki Y."/>
            <person name="Nishi S."/>
            <person name="Hori S."/>
            <person name="Arai W."/>
            <person name="Tsubouchi T."/>
            <person name="Morono Y."/>
            <person name="Uchiyama I."/>
            <person name="Ito T."/>
            <person name="Fujiyama A."/>
            <person name="Inagaki F."/>
            <person name="Takami H."/>
        </authorList>
    </citation>
    <scope>NUCLEOTIDE SEQUENCE</scope>
    <source>
        <strain evidence="6">Expedition CK06-06</strain>
    </source>
</reference>
<dbReference type="GO" id="GO:1904680">
    <property type="term" value="F:peptide transmembrane transporter activity"/>
    <property type="evidence" value="ECO:0007669"/>
    <property type="project" value="TreeGrafter"/>
</dbReference>
<dbReference type="PANTHER" id="PTHR30290">
    <property type="entry name" value="PERIPLASMIC BINDING COMPONENT OF ABC TRANSPORTER"/>
    <property type="match status" value="1"/>
</dbReference>
<sequence length="228" mass="25882">ISFNFRNAPMNKLNIRRALMIGTDLEAVTKTVHIMGDIQCVPFNAGMPYDVYTPIEDLPPEAKELFTYDPAKAKQMIIDEGYPDGIMLEVIYSSTGGGGRFNQEAAILEDMWKDIGVTLILQPLEEALLAHKHDTGDFKDLILKSGGNAKPAGMDLQKERAWPWQLLYHDVWFNETFDKASAEIDGAKRDALLKEVAVYYLNTVSRLPLGDRYVLCSWWPWVKNYYGE</sequence>
<evidence type="ECO:0000259" key="5">
    <source>
        <dbReference type="Pfam" id="PF00496"/>
    </source>
</evidence>
<comment type="caution">
    <text evidence="6">The sequence shown here is derived from an EMBL/GenBank/DDBJ whole genome shotgun (WGS) entry which is preliminary data.</text>
</comment>
<feature type="domain" description="Solute-binding protein family 5" evidence="5">
    <location>
        <begin position="1"/>
        <end position="139"/>
    </location>
</feature>
<comment type="subcellular location">
    <subcellularLocation>
        <location evidence="1">Cell envelope</location>
    </subcellularLocation>
</comment>
<dbReference type="GO" id="GO:0015833">
    <property type="term" value="P:peptide transport"/>
    <property type="evidence" value="ECO:0007669"/>
    <property type="project" value="TreeGrafter"/>
</dbReference>
<dbReference type="AlphaFoldDB" id="X1VNC9"/>
<proteinExistence type="inferred from homology"/>
<feature type="non-terminal residue" evidence="6">
    <location>
        <position position="1"/>
    </location>
</feature>
<gene>
    <name evidence="6" type="ORF">S12H4_54440</name>
</gene>
<dbReference type="InterPro" id="IPR000914">
    <property type="entry name" value="SBP_5_dom"/>
</dbReference>
<dbReference type="SUPFAM" id="SSF53850">
    <property type="entry name" value="Periplasmic binding protein-like II"/>
    <property type="match status" value="1"/>
</dbReference>
<protein>
    <recommendedName>
        <fullName evidence="5">Solute-binding protein family 5 domain-containing protein</fullName>
    </recommendedName>
</protein>